<evidence type="ECO:0000313" key="15">
    <source>
        <dbReference type="EMBL" id="KRO27618.1"/>
    </source>
</evidence>
<name>A0A0R2NRW4_9LACO</name>
<dbReference type="Pfam" id="PF13807">
    <property type="entry name" value="GNVR"/>
    <property type="match status" value="1"/>
</dbReference>
<dbReference type="InterPro" id="IPR032807">
    <property type="entry name" value="GNVR"/>
</dbReference>
<evidence type="ECO:0000256" key="5">
    <source>
        <dbReference type="ARBA" id="ARBA00022475"/>
    </source>
</evidence>
<feature type="domain" description="Polysaccharide chain length determinant N-terminal" evidence="13">
    <location>
        <begin position="8"/>
        <end position="91"/>
    </location>
</feature>
<dbReference type="GO" id="GO:0005886">
    <property type="term" value="C:plasma membrane"/>
    <property type="evidence" value="ECO:0007669"/>
    <property type="project" value="UniProtKB-SubCell"/>
</dbReference>
<keyword evidence="10" id="KW-0270">Exopolysaccharide synthesis</keyword>
<evidence type="ECO:0000256" key="1">
    <source>
        <dbReference type="ARBA" id="ARBA00004651"/>
    </source>
</evidence>
<dbReference type="InterPro" id="IPR050445">
    <property type="entry name" value="Bact_polysacc_biosynth/exp"/>
</dbReference>
<organism evidence="15 16">
    <name type="scientific">Lactiplantibacillus fabifermentans DSM 21115</name>
    <dbReference type="NCBI Taxonomy" id="1413187"/>
    <lineage>
        <taxon>Bacteria</taxon>
        <taxon>Bacillati</taxon>
        <taxon>Bacillota</taxon>
        <taxon>Bacilli</taxon>
        <taxon>Lactobacillales</taxon>
        <taxon>Lactobacillaceae</taxon>
        <taxon>Lactiplantibacillus</taxon>
    </lineage>
</organism>
<feature type="domain" description="Tyrosine-protein kinase G-rich" evidence="14">
    <location>
        <begin position="145"/>
        <end position="197"/>
    </location>
</feature>
<evidence type="ECO:0000256" key="10">
    <source>
        <dbReference type="ARBA" id="ARBA00023169"/>
    </source>
</evidence>
<comment type="pathway">
    <text evidence="2">Capsule biogenesis; capsule polysaccharide biosynthesis.</text>
</comment>
<dbReference type="GO" id="GO:0004713">
    <property type="term" value="F:protein tyrosine kinase activity"/>
    <property type="evidence" value="ECO:0007669"/>
    <property type="project" value="TreeGrafter"/>
</dbReference>
<evidence type="ECO:0000256" key="6">
    <source>
        <dbReference type="ARBA" id="ARBA00022692"/>
    </source>
</evidence>
<protein>
    <recommendedName>
        <fullName evidence="4">Capsular polysaccharide biosynthesis protein CpsC</fullName>
    </recommendedName>
</protein>
<comment type="function">
    <text evidence="11">Required for CpsD phosphorylation. Involved in the regulation of capsular polysaccharide biosynthesis. May be part of a complex that directs the coordinated polymerization and export to the cell surface of the capsular polysaccharide.</text>
</comment>
<dbReference type="GO" id="GO:0000271">
    <property type="term" value="P:polysaccharide biosynthetic process"/>
    <property type="evidence" value="ECO:0007669"/>
    <property type="project" value="UniProtKB-KW"/>
</dbReference>
<sequence length="257" mass="28668">MDQAVNFNFIVKLIDKYWRSILISTVTGLGLAAIFTFFVTTPKYESAVQILVSRHSEGAATQFTNQQADVQMITTYKELITNQVILNPVREALKKKYDYTYSVEQLKNAISVSSTQNSQVFSILVTNPNSVRSAEIANQIAEDFKKQVKKIIKVNNVTIVAPATPGKSPVSPNKLVNLLAGIIAGLGIGLVIATLRTLTDRRVQSIDFLVDDLNLVILGQVNHQYHHQHHKSQIERIENDSMYNAEKGENGDLSRRV</sequence>
<evidence type="ECO:0000256" key="12">
    <source>
        <dbReference type="SAM" id="Phobius"/>
    </source>
</evidence>
<feature type="transmembrane region" description="Helical" evidence="12">
    <location>
        <begin position="21"/>
        <end position="39"/>
    </location>
</feature>
<reference evidence="15 16" key="1">
    <citation type="journal article" date="2015" name="Genome Announc.">
        <title>Expanding the biotechnology potential of lactobacilli through comparative genomics of 213 strains and associated genera.</title>
        <authorList>
            <person name="Sun Z."/>
            <person name="Harris H.M."/>
            <person name="McCann A."/>
            <person name="Guo C."/>
            <person name="Argimon S."/>
            <person name="Zhang W."/>
            <person name="Yang X."/>
            <person name="Jeffery I.B."/>
            <person name="Cooney J.C."/>
            <person name="Kagawa T.F."/>
            <person name="Liu W."/>
            <person name="Song Y."/>
            <person name="Salvetti E."/>
            <person name="Wrobel A."/>
            <person name="Rasinkangas P."/>
            <person name="Parkhill J."/>
            <person name="Rea M.C."/>
            <person name="O'Sullivan O."/>
            <person name="Ritari J."/>
            <person name="Douillard F.P."/>
            <person name="Paul Ross R."/>
            <person name="Yang R."/>
            <person name="Briner A.E."/>
            <person name="Felis G.E."/>
            <person name="de Vos W.M."/>
            <person name="Barrangou R."/>
            <person name="Klaenhammer T.R."/>
            <person name="Caufield P.W."/>
            <person name="Cui Y."/>
            <person name="Zhang H."/>
            <person name="O'Toole P.W."/>
        </authorList>
    </citation>
    <scope>NUCLEOTIDE SEQUENCE [LARGE SCALE GENOMIC DNA]</scope>
    <source>
        <strain evidence="15 16">DSM 21115</strain>
    </source>
</reference>
<dbReference type="EMBL" id="AYGX02000072">
    <property type="protein sequence ID" value="KRO27618.1"/>
    <property type="molecule type" value="Genomic_DNA"/>
</dbReference>
<keyword evidence="5" id="KW-1003">Cell membrane</keyword>
<dbReference type="AlphaFoldDB" id="A0A0R2NRW4"/>
<dbReference type="RefSeq" id="WP_024624088.1">
    <property type="nucleotide sequence ID" value="NZ_AYGX02000072.1"/>
</dbReference>
<evidence type="ECO:0000256" key="3">
    <source>
        <dbReference type="ARBA" id="ARBA00006683"/>
    </source>
</evidence>
<gene>
    <name evidence="15" type="ORF">DY78_GL003036</name>
</gene>
<feature type="transmembrane region" description="Helical" evidence="12">
    <location>
        <begin position="175"/>
        <end position="195"/>
    </location>
</feature>
<evidence type="ECO:0000259" key="13">
    <source>
        <dbReference type="Pfam" id="PF02706"/>
    </source>
</evidence>
<proteinExistence type="inferred from homology"/>
<evidence type="ECO:0000256" key="4">
    <source>
        <dbReference type="ARBA" id="ARBA00020739"/>
    </source>
</evidence>
<evidence type="ECO:0000256" key="2">
    <source>
        <dbReference type="ARBA" id="ARBA00005132"/>
    </source>
</evidence>
<dbReference type="Pfam" id="PF02706">
    <property type="entry name" value="Wzz"/>
    <property type="match status" value="1"/>
</dbReference>
<keyword evidence="6 12" id="KW-0812">Transmembrane</keyword>
<evidence type="ECO:0000256" key="9">
    <source>
        <dbReference type="ARBA" id="ARBA00023136"/>
    </source>
</evidence>
<keyword evidence="7" id="KW-0972">Capsule biogenesis/degradation</keyword>
<comment type="similarity">
    <text evidence="3">Belongs to the CpsC/CapA family.</text>
</comment>
<comment type="caution">
    <text evidence="15">The sequence shown here is derived from an EMBL/GenBank/DDBJ whole genome shotgun (WGS) entry which is preliminary data.</text>
</comment>
<comment type="subcellular location">
    <subcellularLocation>
        <location evidence="1">Cell membrane</location>
        <topology evidence="1">Multi-pass membrane protein</topology>
    </subcellularLocation>
</comment>
<keyword evidence="16" id="KW-1185">Reference proteome</keyword>
<evidence type="ECO:0000313" key="16">
    <source>
        <dbReference type="Proteomes" id="UP000050920"/>
    </source>
</evidence>
<keyword evidence="9 12" id="KW-0472">Membrane</keyword>
<keyword evidence="8 12" id="KW-1133">Transmembrane helix</keyword>
<evidence type="ECO:0000256" key="8">
    <source>
        <dbReference type="ARBA" id="ARBA00022989"/>
    </source>
</evidence>
<dbReference type="PANTHER" id="PTHR32309:SF13">
    <property type="entry name" value="FERRIC ENTEROBACTIN TRANSPORT PROTEIN FEPE"/>
    <property type="match status" value="1"/>
</dbReference>
<dbReference type="InterPro" id="IPR003856">
    <property type="entry name" value="LPS_length_determ_N"/>
</dbReference>
<evidence type="ECO:0000259" key="14">
    <source>
        <dbReference type="Pfam" id="PF13807"/>
    </source>
</evidence>
<evidence type="ECO:0000256" key="7">
    <source>
        <dbReference type="ARBA" id="ARBA00022903"/>
    </source>
</evidence>
<dbReference type="PANTHER" id="PTHR32309">
    <property type="entry name" value="TYROSINE-PROTEIN KINASE"/>
    <property type="match status" value="1"/>
</dbReference>
<evidence type="ECO:0000256" key="11">
    <source>
        <dbReference type="ARBA" id="ARBA00045736"/>
    </source>
</evidence>
<accession>A0A0R2NRW4</accession>
<dbReference type="Proteomes" id="UP000050920">
    <property type="component" value="Unassembled WGS sequence"/>
</dbReference>